<proteinExistence type="predicted"/>
<name>A0AAW6U1I5_9BACT</name>
<accession>A0AAW6U1I5</accession>
<reference evidence="2" key="1">
    <citation type="submission" date="2023-05" db="EMBL/GenBank/DDBJ databases">
        <title>Anaerotaeda fermentans gen. nov., sp. nov., a novel anaerobic planctomycete of the new family within the order Sedimentisphaerales isolated from Taman Peninsula, Russia.</title>
        <authorList>
            <person name="Khomyakova M.A."/>
            <person name="Merkel A.Y."/>
            <person name="Slobodkin A.I."/>
        </authorList>
    </citation>
    <scope>NUCLEOTIDE SEQUENCE</scope>
    <source>
        <strain evidence="2">M17dextr</strain>
    </source>
</reference>
<evidence type="ECO:0000313" key="2">
    <source>
        <dbReference type="EMBL" id="MDI6449794.1"/>
    </source>
</evidence>
<dbReference type="RefSeq" id="WP_349245203.1">
    <property type="nucleotide sequence ID" value="NZ_JASCXX010000013.1"/>
</dbReference>
<protein>
    <submittedName>
        <fullName evidence="2">Uncharacterized protein</fullName>
    </submittedName>
</protein>
<dbReference type="AlphaFoldDB" id="A0AAW6U1I5"/>
<feature type="region of interest" description="Disordered" evidence="1">
    <location>
        <begin position="1"/>
        <end position="28"/>
    </location>
</feature>
<evidence type="ECO:0000313" key="3">
    <source>
        <dbReference type="Proteomes" id="UP001431776"/>
    </source>
</evidence>
<gene>
    <name evidence="2" type="ORF">QJ522_12115</name>
</gene>
<keyword evidence="3" id="KW-1185">Reference proteome</keyword>
<organism evidence="2 3">
    <name type="scientific">Anaerobaca lacustris</name>
    <dbReference type="NCBI Taxonomy" id="3044600"/>
    <lineage>
        <taxon>Bacteria</taxon>
        <taxon>Pseudomonadati</taxon>
        <taxon>Planctomycetota</taxon>
        <taxon>Phycisphaerae</taxon>
        <taxon>Sedimentisphaerales</taxon>
        <taxon>Anaerobacaceae</taxon>
        <taxon>Anaerobaca</taxon>
    </lineage>
</organism>
<evidence type="ECO:0000256" key="1">
    <source>
        <dbReference type="SAM" id="MobiDB-lite"/>
    </source>
</evidence>
<comment type="caution">
    <text evidence="2">The sequence shown here is derived from an EMBL/GenBank/DDBJ whole genome shotgun (WGS) entry which is preliminary data.</text>
</comment>
<dbReference type="Proteomes" id="UP001431776">
    <property type="component" value="Unassembled WGS sequence"/>
</dbReference>
<sequence length="105" mass="11355">MDGSTSDGTKGPSPREKTSSDKPGGGNVERFIRVTYEKLPAQTKVLVSLFSALNTVTTLTRDFELPDSLWQSMLFNDGGPLVGESEEVNWLKGICDGILLIANHA</sequence>
<dbReference type="EMBL" id="JASCXX010000013">
    <property type="protein sequence ID" value="MDI6449794.1"/>
    <property type="molecule type" value="Genomic_DNA"/>
</dbReference>